<feature type="region of interest" description="Disordered" evidence="1">
    <location>
        <begin position="1"/>
        <end position="24"/>
    </location>
</feature>
<gene>
    <name evidence="2" type="ORF">AVEN_234620_1</name>
</gene>
<proteinExistence type="predicted"/>
<evidence type="ECO:0000256" key="1">
    <source>
        <dbReference type="SAM" id="MobiDB-lite"/>
    </source>
</evidence>
<accession>A0A4Y2WIE0</accession>
<organism evidence="2 3">
    <name type="scientific">Araneus ventricosus</name>
    <name type="common">Orbweaver spider</name>
    <name type="synonym">Epeira ventricosa</name>
    <dbReference type="NCBI Taxonomy" id="182803"/>
    <lineage>
        <taxon>Eukaryota</taxon>
        <taxon>Metazoa</taxon>
        <taxon>Ecdysozoa</taxon>
        <taxon>Arthropoda</taxon>
        <taxon>Chelicerata</taxon>
        <taxon>Arachnida</taxon>
        <taxon>Araneae</taxon>
        <taxon>Araneomorphae</taxon>
        <taxon>Entelegynae</taxon>
        <taxon>Araneoidea</taxon>
        <taxon>Araneidae</taxon>
        <taxon>Araneus</taxon>
    </lineage>
</organism>
<dbReference type="AlphaFoldDB" id="A0A4Y2WIE0"/>
<protein>
    <submittedName>
        <fullName evidence="2">Uncharacterized protein</fullName>
    </submittedName>
</protein>
<dbReference type="Proteomes" id="UP000499080">
    <property type="component" value="Unassembled WGS sequence"/>
</dbReference>
<reference evidence="2 3" key="1">
    <citation type="journal article" date="2019" name="Sci. Rep.">
        <title>Orb-weaving spider Araneus ventricosus genome elucidates the spidroin gene catalogue.</title>
        <authorList>
            <person name="Kono N."/>
            <person name="Nakamura H."/>
            <person name="Ohtoshi R."/>
            <person name="Moran D.A.P."/>
            <person name="Shinohara A."/>
            <person name="Yoshida Y."/>
            <person name="Fujiwara M."/>
            <person name="Mori M."/>
            <person name="Tomita M."/>
            <person name="Arakawa K."/>
        </authorList>
    </citation>
    <scope>NUCLEOTIDE SEQUENCE [LARGE SCALE GENOMIC DNA]</scope>
</reference>
<evidence type="ECO:0000313" key="2">
    <source>
        <dbReference type="EMBL" id="GBO37323.1"/>
    </source>
</evidence>
<sequence length="132" mass="14670">MASGPLKQKTIWPPPPESVAEKQRTPSLKHINKIALSPKVHVLEFDTHFQGFTAVVIRPVKQRVVEYPPVGTAFCPLPLNFRSFTDVSPANLRGIETGYLFCENANRILLVSEAPGETEGIASLFADRLRFL</sequence>
<evidence type="ECO:0000313" key="3">
    <source>
        <dbReference type="Proteomes" id="UP000499080"/>
    </source>
</evidence>
<dbReference type="EMBL" id="BGPR01061698">
    <property type="protein sequence ID" value="GBO37323.1"/>
    <property type="molecule type" value="Genomic_DNA"/>
</dbReference>
<name>A0A4Y2WIE0_ARAVE</name>
<comment type="caution">
    <text evidence="2">The sequence shown here is derived from an EMBL/GenBank/DDBJ whole genome shotgun (WGS) entry which is preliminary data.</text>
</comment>
<keyword evidence="3" id="KW-1185">Reference proteome</keyword>